<keyword evidence="3" id="KW-1185">Reference proteome</keyword>
<sequence length="181" mass="20766">MPNFKKLIIIAFLFSFLSESMSKEAGKISLSVPKLSEEEIESNHIPYHMKCDACMAVAYQIQEAFWKKELSKKSLLKESDVIDILEHVCYKGFDEYGVKQVEKINRLTGPGLETAHVMGMTQMGGRWPHRLQEMCHYYVGEAGEMDIYNTFHEGQLSKYLCYGKGIYSHCVQPKKPIKSDL</sequence>
<organism evidence="2 3">
    <name type="scientific">Oedothorax gibbosus</name>
    <dbReference type="NCBI Taxonomy" id="931172"/>
    <lineage>
        <taxon>Eukaryota</taxon>
        <taxon>Metazoa</taxon>
        <taxon>Ecdysozoa</taxon>
        <taxon>Arthropoda</taxon>
        <taxon>Chelicerata</taxon>
        <taxon>Arachnida</taxon>
        <taxon>Araneae</taxon>
        <taxon>Araneomorphae</taxon>
        <taxon>Entelegynae</taxon>
        <taxon>Araneoidea</taxon>
        <taxon>Linyphiidae</taxon>
        <taxon>Erigoninae</taxon>
        <taxon>Oedothorax</taxon>
    </lineage>
</organism>
<comment type="caution">
    <text evidence="2">The sequence shown here is derived from an EMBL/GenBank/DDBJ whole genome shotgun (WGS) entry which is preliminary data.</text>
</comment>
<protein>
    <submittedName>
        <fullName evidence="2">Uncharacterized protein</fullName>
    </submittedName>
</protein>
<evidence type="ECO:0000313" key="2">
    <source>
        <dbReference type="EMBL" id="KAG8183137.1"/>
    </source>
</evidence>
<dbReference type="AlphaFoldDB" id="A0AAV6UG38"/>
<accession>A0AAV6UG38</accession>
<gene>
    <name evidence="2" type="ORF">JTE90_024438</name>
</gene>
<dbReference type="GO" id="GO:0005576">
    <property type="term" value="C:extracellular region"/>
    <property type="evidence" value="ECO:0007669"/>
    <property type="project" value="TreeGrafter"/>
</dbReference>
<feature type="chain" id="PRO_5043327892" evidence="1">
    <location>
        <begin position="23"/>
        <end position="181"/>
    </location>
</feature>
<dbReference type="EMBL" id="JAFNEN010000431">
    <property type="protein sequence ID" value="KAG8183137.1"/>
    <property type="molecule type" value="Genomic_DNA"/>
</dbReference>
<evidence type="ECO:0000313" key="3">
    <source>
        <dbReference type="Proteomes" id="UP000827092"/>
    </source>
</evidence>
<evidence type="ECO:0000256" key="1">
    <source>
        <dbReference type="SAM" id="SignalP"/>
    </source>
</evidence>
<proteinExistence type="predicted"/>
<keyword evidence="1" id="KW-0732">Signal</keyword>
<dbReference type="InterPro" id="IPR052682">
    <property type="entry name" value="MZB1"/>
</dbReference>
<dbReference type="PANTHER" id="PTHR15881:SF2">
    <property type="entry name" value="MARGINAL ZONE B- AND B1-CELL-SPECIFIC PROTEIN"/>
    <property type="match status" value="1"/>
</dbReference>
<name>A0AAV6UG38_9ARAC</name>
<dbReference type="PANTHER" id="PTHR15881">
    <property type="entry name" value="MARGINAL ZONE B- AND B1-CELL-SPECIFIC PROTEIN"/>
    <property type="match status" value="1"/>
</dbReference>
<dbReference type="Proteomes" id="UP000827092">
    <property type="component" value="Unassembled WGS sequence"/>
</dbReference>
<dbReference type="GO" id="GO:0034663">
    <property type="term" value="C:endoplasmic reticulum chaperone complex"/>
    <property type="evidence" value="ECO:0007669"/>
    <property type="project" value="TreeGrafter"/>
</dbReference>
<feature type="signal peptide" evidence="1">
    <location>
        <begin position="1"/>
        <end position="22"/>
    </location>
</feature>
<reference evidence="2 3" key="1">
    <citation type="journal article" date="2022" name="Nat. Ecol. Evol.">
        <title>A masculinizing supergene underlies an exaggerated male reproductive morph in a spider.</title>
        <authorList>
            <person name="Hendrickx F."/>
            <person name="De Corte Z."/>
            <person name="Sonet G."/>
            <person name="Van Belleghem S.M."/>
            <person name="Kostlbacher S."/>
            <person name="Vangestel C."/>
        </authorList>
    </citation>
    <scope>NUCLEOTIDE SEQUENCE [LARGE SCALE GENOMIC DNA]</scope>
    <source>
        <strain evidence="2">W744_W776</strain>
    </source>
</reference>